<dbReference type="Proteomes" id="UP001638806">
    <property type="component" value="Unassembled WGS sequence"/>
</dbReference>
<gene>
    <name evidence="1" type="ORF">ACCO45_006932</name>
</gene>
<name>A0ACC4DQV8_PURLI</name>
<evidence type="ECO:0000313" key="1">
    <source>
        <dbReference type="EMBL" id="KAL3958770.1"/>
    </source>
</evidence>
<protein>
    <submittedName>
        <fullName evidence="1">Uncharacterized protein</fullName>
    </submittedName>
</protein>
<dbReference type="EMBL" id="JBGNUJ010000006">
    <property type="protein sequence ID" value="KAL3958770.1"/>
    <property type="molecule type" value="Genomic_DNA"/>
</dbReference>
<reference evidence="1" key="1">
    <citation type="submission" date="2024-12" db="EMBL/GenBank/DDBJ databases">
        <title>Comparative genomics and development of molecular markers within Purpureocillium lilacinum and among Purpureocillium species.</title>
        <authorList>
            <person name="Yeh Z.-Y."/>
            <person name="Ni N.-T."/>
            <person name="Lo P.-H."/>
            <person name="Mushyakhwo K."/>
            <person name="Lin C.-F."/>
            <person name="Nai Y.-S."/>
        </authorList>
    </citation>
    <scope>NUCLEOTIDE SEQUENCE</scope>
    <source>
        <strain evidence="1">NCHU-NPUST-175</strain>
    </source>
</reference>
<accession>A0ACC4DQV8</accession>
<sequence length="79" mass="9055">MLPTHLSALRYYRQAFWPGNTVSFYTEICPRRERGAGDTKPPLVKDNGELKCKATLRRICWLTAQPKRELDQGFISVAS</sequence>
<organism evidence="1 2">
    <name type="scientific">Purpureocillium lilacinum</name>
    <name type="common">Paecilomyces lilacinus</name>
    <dbReference type="NCBI Taxonomy" id="33203"/>
    <lineage>
        <taxon>Eukaryota</taxon>
        <taxon>Fungi</taxon>
        <taxon>Dikarya</taxon>
        <taxon>Ascomycota</taxon>
        <taxon>Pezizomycotina</taxon>
        <taxon>Sordariomycetes</taxon>
        <taxon>Hypocreomycetidae</taxon>
        <taxon>Hypocreales</taxon>
        <taxon>Ophiocordycipitaceae</taxon>
        <taxon>Purpureocillium</taxon>
    </lineage>
</organism>
<keyword evidence="2" id="KW-1185">Reference proteome</keyword>
<evidence type="ECO:0000313" key="2">
    <source>
        <dbReference type="Proteomes" id="UP001638806"/>
    </source>
</evidence>
<comment type="caution">
    <text evidence="1">The sequence shown here is derived from an EMBL/GenBank/DDBJ whole genome shotgun (WGS) entry which is preliminary data.</text>
</comment>
<proteinExistence type="predicted"/>